<dbReference type="Gene3D" id="3.30.70.850">
    <property type="entry name" value="Peptidase S8, pro-domain"/>
    <property type="match status" value="1"/>
</dbReference>
<comment type="cofactor">
    <cofactor evidence="1">
        <name>Ca(2+)</name>
        <dbReference type="ChEBI" id="CHEBI:29108"/>
    </cofactor>
</comment>
<keyword evidence="9" id="KW-0325">Glycoprotein</keyword>
<comment type="caution">
    <text evidence="15">The sequence shown here is derived from an EMBL/GenBank/DDBJ whole genome shotgun (WGS) entry which is preliminary data.</text>
</comment>
<dbReference type="Pfam" id="PF16470">
    <property type="entry name" value="S8_pro-domain"/>
    <property type="match status" value="1"/>
</dbReference>
<dbReference type="PANTHER" id="PTHR42884:SF3">
    <property type="entry name" value="FURIN-LIKE PROTEASE 1, ISOFORMS 1_1-X_2"/>
    <property type="match status" value="1"/>
</dbReference>
<dbReference type="PROSITE" id="PS00138">
    <property type="entry name" value="SUBTILASE_SER"/>
    <property type="match status" value="1"/>
</dbReference>
<dbReference type="GO" id="GO:0004252">
    <property type="term" value="F:serine-type endopeptidase activity"/>
    <property type="evidence" value="ECO:0007669"/>
    <property type="project" value="UniProtKB-UniRule"/>
</dbReference>
<evidence type="ECO:0000256" key="1">
    <source>
        <dbReference type="ARBA" id="ARBA00001913"/>
    </source>
</evidence>
<dbReference type="Gene3D" id="3.40.50.200">
    <property type="entry name" value="Peptidase S8/S53 domain"/>
    <property type="match status" value="1"/>
</dbReference>
<dbReference type="InterPro" id="IPR000209">
    <property type="entry name" value="Peptidase_S8/S53_dom"/>
</dbReference>
<keyword evidence="16" id="KW-1185">Reference proteome</keyword>
<evidence type="ECO:0000256" key="4">
    <source>
        <dbReference type="ARBA" id="ARBA00022729"/>
    </source>
</evidence>
<keyword evidence="6 11" id="KW-0720">Serine protease</keyword>
<feature type="active site" description="Charge relay system" evidence="10 11">
    <location>
        <position position="197"/>
    </location>
</feature>
<feature type="active site" description="Charge relay system" evidence="10 11">
    <location>
        <position position="412"/>
    </location>
</feature>
<dbReference type="InterPro" id="IPR034182">
    <property type="entry name" value="Kexin/furin"/>
</dbReference>
<dbReference type="Pfam" id="PF00082">
    <property type="entry name" value="Peptidase_S8"/>
    <property type="match status" value="1"/>
</dbReference>
<keyword evidence="2 11" id="KW-0645">Protease</keyword>
<dbReference type="InterPro" id="IPR008979">
    <property type="entry name" value="Galactose-bd-like_sf"/>
</dbReference>
<keyword evidence="4 13" id="KW-0732">Signal</keyword>
<dbReference type="SUPFAM" id="SSF52743">
    <property type="entry name" value="Subtilisin-like"/>
    <property type="match status" value="1"/>
</dbReference>
<dbReference type="InterPro" id="IPR023828">
    <property type="entry name" value="Peptidase_S8_Ser-AS"/>
</dbReference>
<dbReference type="InterPro" id="IPR002884">
    <property type="entry name" value="P_dom"/>
</dbReference>
<dbReference type="PROSITE" id="PS51829">
    <property type="entry name" value="P_HOMO_B"/>
    <property type="match status" value="1"/>
</dbReference>
<evidence type="ECO:0000313" key="15">
    <source>
        <dbReference type="EMBL" id="RMZ95834.1"/>
    </source>
</evidence>
<evidence type="ECO:0000256" key="10">
    <source>
        <dbReference type="PIRSR" id="PIRSR615500-1"/>
    </source>
</evidence>
<evidence type="ECO:0000256" key="13">
    <source>
        <dbReference type="SAM" id="SignalP"/>
    </source>
</evidence>
<feature type="chain" id="PRO_5018020595" evidence="13">
    <location>
        <begin position="18"/>
        <end position="621"/>
    </location>
</feature>
<dbReference type="PANTHER" id="PTHR42884">
    <property type="entry name" value="PROPROTEIN CONVERTASE SUBTILISIN/KEXIN-RELATED"/>
    <property type="match status" value="1"/>
</dbReference>
<dbReference type="PRINTS" id="PR00723">
    <property type="entry name" value="SUBTILISIN"/>
</dbReference>
<evidence type="ECO:0000256" key="12">
    <source>
        <dbReference type="SAM" id="MobiDB-lite"/>
    </source>
</evidence>
<dbReference type="InterPro" id="IPR032815">
    <property type="entry name" value="S8_pro-domain"/>
</dbReference>
<keyword evidence="5 11" id="KW-0378">Hydrolase</keyword>
<dbReference type="AlphaFoldDB" id="A0A3M7PAT9"/>
<dbReference type="GO" id="GO:0000139">
    <property type="term" value="C:Golgi membrane"/>
    <property type="evidence" value="ECO:0007669"/>
    <property type="project" value="TreeGrafter"/>
</dbReference>
<evidence type="ECO:0000256" key="8">
    <source>
        <dbReference type="ARBA" id="ARBA00023157"/>
    </source>
</evidence>
<dbReference type="SUPFAM" id="SSF49785">
    <property type="entry name" value="Galactose-binding domain-like"/>
    <property type="match status" value="1"/>
</dbReference>
<sequence length="621" mass="70717">MPRLVIIFFLAISSLNCLEIVLKLNQILTDDLVQNFYSKYNLKFKRLLFEDYYVFDHDEPQRSRRSSDYITILNKKLTNDSVIKWFQIQKNLKRVKRDFFDLFQPGQEENEMILSDHFEIPFLKYENLKNIFNHQNKDDQFLNKILMCELGSVDFNDPQWSLQWYINDGCEQGFHLNITKAWSLGYTGKGVVLSIIDDGLERKNFELAENYDALASYDLNDDDSDPEPRYESSNENKHGTRCAGEIAAKSNNSFCGVGVAYDSRIGGIRLLDGKITDRLEAEALAFNINYIDIFSASWGPLDDGKTVDGPGVLSRRAFKNGIRYGRAGKGTVYVWAAGNGGRLDDNCNCDGYTSSIYTITIGSINQDGEMSVFSEKCSSILASTFSSGKVHQNGIITSDLHNRCTRRHTGTSASAPIGAGIIALALEANRNLTWRDVQYLIVLTSKPYKLASDDWTKNGIGRFVSHKFGYGLMNAGNMVEMALKWPNVGQQLKCVSLKLDLSKIPKKSVQLFSLEYSKCKNINYIEHVLARLTLSSGVRGKLKINLISPTGTRSNLLDFRKHDFSHYGFKSWPFMSVHYWGEKPDGLWYLEILNKSNFDAFLDEWKLVIYGVEYVPRLFFE</sequence>
<evidence type="ECO:0000256" key="2">
    <source>
        <dbReference type="ARBA" id="ARBA00022670"/>
    </source>
</evidence>
<feature type="active site" description="Charge relay system" evidence="10 11">
    <location>
        <position position="238"/>
    </location>
</feature>
<protein>
    <submittedName>
        <fullName evidence="15">Furin-like protease isoform 1-CRR isoform X1</fullName>
    </submittedName>
</protein>
<reference evidence="15 16" key="1">
    <citation type="journal article" date="2018" name="Sci. Rep.">
        <title>Genomic signatures of local adaptation to the degree of environmental predictability in rotifers.</title>
        <authorList>
            <person name="Franch-Gras L."/>
            <person name="Hahn C."/>
            <person name="Garcia-Roger E.M."/>
            <person name="Carmona M.J."/>
            <person name="Serra M."/>
            <person name="Gomez A."/>
        </authorList>
    </citation>
    <scope>NUCLEOTIDE SEQUENCE [LARGE SCALE GENOMIC DNA]</scope>
    <source>
        <strain evidence="15">HYR1</strain>
    </source>
</reference>
<evidence type="ECO:0000313" key="16">
    <source>
        <dbReference type="Proteomes" id="UP000276133"/>
    </source>
</evidence>
<evidence type="ECO:0000256" key="6">
    <source>
        <dbReference type="ARBA" id="ARBA00022825"/>
    </source>
</evidence>
<evidence type="ECO:0000256" key="5">
    <source>
        <dbReference type="ARBA" id="ARBA00022801"/>
    </source>
</evidence>
<dbReference type="EMBL" id="REGN01012330">
    <property type="protein sequence ID" value="RMZ95834.1"/>
    <property type="molecule type" value="Genomic_DNA"/>
</dbReference>
<name>A0A3M7PAT9_BRAPC</name>
<dbReference type="Pfam" id="PF01483">
    <property type="entry name" value="P_proprotein"/>
    <property type="match status" value="1"/>
</dbReference>
<dbReference type="InterPro" id="IPR015500">
    <property type="entry name" value="Peptidase_S8_subtilisin-rel"/>
</dbReference>
<feature type="domain" description="P/Homo B" evidence="14">
    <location>
        <begin position="487"/>
        <end position="615"/>
    </location>
</feature>
<organism evidence="15 16">
    <name type="scientific">Brachionus plicatilis</name>
    <name type="common">Marine rotifer</name>
    <name type="synonym">Brachionus muelleri</name>
    <dbReference type="NCBI Taxonomy" id="10195"/>
    <lineage>
        <taxon>Eukaryota</taxon>
        <taxon>Metazoa</taxon>
        <taxon>Spiralia</taxon>
        <taxon>Gnathifera</taxon>
        <taxon>Rotifera</taxon>
        <taxon>Eurotatoria</taxon>
        <taxon>Monogononta</taxon>
        <taxon>Pseudotrocha</taxon>
        <taxon>Ploima</taxon>
        <taxon>Brachionidae</taxon>
        <taxon>Brachionus</taxon>
    </lineage>
</organism>
<dbReference type="FunFam" id="2.60.120.260:FF:000006">
    <property type="entry name" value="Proprotein convertase subtilisin/kexin type 5"/>
    <property type="match status" value="1"/>
</dbReference>
<dbReference type="CDD" id="cd04059">
    <property type="entry name" value="Peptidases_S8_Protein_convertases_Kexins_Furin-like"/>
    <property type="match status" value="1"/>
</dbReference>
<proteinExistence type="inferred from homology"/>
<evidence type="ECO:0000259" key="14">
    <source>
        <dbReference type="PROSITE" id="PS51829"/>
    </source>
</evidence>
<dbReference type="OrthoDB" id="300641at2759"/>
<dbReference type="PROSITE" id="PS51892">
    <property type="entry name" value="SUBTILASE"/>
    <property type="match status" value="1"/>
</dbReference>
<gene>
    <name evidence="15" type="ORF">BpHYR1_001663</name>
</gene>
<keyword evidence="3" id="KW-0165">Cleavage on pair of basic residues</keyword>
<comment type="similarity">
    <text evidence="11">Belongs to the peptidase S8 family.</text>
</comment>
<accession>A0A3M7PAT9</accession>
<feature type="region of interest" description="Disordered" evidence="12">
    <location>
        <begin position="218"/>
        <end position="238"/>
    </location>
</feature>
<feature type="compositionally biased region" description="Basic and acidic residues" evidence="12">
    <location>
        <begin position="226"/>
        <end position="238"/>
    </location>
</feature>
<dbReference type="Proteomes" id="UP000276133">
    <property type="component" value="Unassembled WGS sequence"/>
</dbReference>
<dbReference type="FunFam" id="3.40.50.200:FF:000001">
    <property type="entry name" value="Furin 2, isoform B"/>
    <property type="match status" value="1"/>
</dbReference>
<evidence type="ECO:0000256" key="3">
    <source>
        <dbReference type="ARBA" id="ARBA00022685"/>
    </source>
</evidence>
<dbReference type="InterPro" id="IPR036852">
    <property type="entry name" value="Peptidase_S8/S53_dom_sf"/>
</dbReference>
<dbReference type="STRING" id="10195.A0A3M7PAT9"/>
<keyword evidence="8" id="KW-1015">Disulfide bond</keyword>
<evidence type="ECO:0000256" key="11">
    <source>
        <dbReference type="PROSITE-ProRule" id="PRU01240"/>
    </source>
</evidence>
<dbReference type="GO" id="GO:0016486">
    <property type="term" value="P:peptide hormone processing"/>
    <property type="evidence" value="ECO:0007669"/>
    <property type="project" value="TreeGrafter"/>
</dbReference>
<dbReference type="InterPro" id="IPR038466">
    <property type="entry name" value="S8_pro-domain_sf"/>
</dbReference>
<dbReference type="Gene3D" id="2.60.120.260">
    <property type="entry name" value="Galactose-binding domain-like"/>
    <property type="match status" value="1"/>
</dbReference>
<dbReference type="GO" id="GO:0005802">
    <property type="term" value="C:trans-Golgi network"/>
    <property type="evidence" value="ECO:0007669"/>
    <property type="project" value="TreeGrafter"/>
</dbReference>
<dbReference type="PROSITE" id="PS00137">
    <property type="entry name" value="SUBTILASE_HIS"/>
    <property type="match status" value="1"/>
</dbReference>
<evidence type="ECO:0000256" key="7">
    <source>
        <dbReference type="ARBA" id="ARBA00023145"/>
    </source>
</evidence>
<dbReference type="InterPro" id="IPR022398">
    <property type="entry name" value="Peptidase_S8_His-AS"/>
</dbReference>
<evidence type="ECO:0000256" key="9">
    <source>
        <dbReference type="ARBA" id="ARBA00023180"/>
    </source>
</evidence>
<keyword evidence="7" id="KW-0865">Zymogen</keyword>
<feature type="signal peptide" evidence="13">
    <location>
        <begin position="1"/>
        <end position="17"/>
    </location>
</feature>